<organism evidence="1 2">
    <name type="scientific">Candidatus Nomurabacteria bacterium RIFCSPHIGHO2_02_FULL_37_13</name>
    <dbReference type="NCBI Taxonomy" id="1801750"/>
    <lineage>
        <taxon>Bacteria</taxon>
        <taxon>Candidatus Nomuraibacteriota</taxon>
    </lineage>
</organism>
<proteinExistence type="predicted"/>
<evidence type="ECO:0000313" key="2">
    <source>
        <dbReference type="Proteomes" id="UP000178374"/>
    </source>
</evidence>
<dbReference type="EMBL" id="MFUA01000021">
    <property type="protein sequence ID" value="OGI76682.1"/>
    <property type="molecule type" value="Genomic_DNA"/>
</dbReference>
<sequence length="135" mass="15946">MYFLFILFFVSLISIAIMIGRKLASARNGEITEQKHSHPFVPNLQKIKHLVFENTKKYGHLSVVAILRFYIRFSNFLKYKYEEIKIKIKNANTKNHANGDLSEKVEVSKFLKIISDYKNKIKEIKHKIREEENNS</sequence>
<dbReference type="Proteomes" id="UP000178374">
    <property type="component" value="Unassembled WGS sequence"/>
</dbReference>
<reference evidence="1 2" key="1">
    <citation type="journal article" date="2016" name="Nat. Commun.">
        <title>Thousands of microbial genomes shed light on interconnected biogeochemical processes in an aquifer system.</title>
        <authorList>
            <person name="Anantharaman K."/>
            <person name="Brown C.T."/>
            <person name="Hug L.A."/>
            <person name="Sharon I."/>
            <person name="Castelle C.J."/>
            <person name="Probst A.J."/>
            <person name="Thomas B.C."/>
            <person name="Singh A."/>
            <person name="Wilkins M.J."/>
            <person name="Karaoz U."/>
            <person name="Brodie E.L."/>
            <person name="Williams K.H."/>
            <person name="Hubbard S.S."/>
            <person name="Banfield J.F."/>
        </authorList>
    </citation>
    <scope>NUCLEOTIDE SEQUENCE [LARGE SCALE GENOMIC DNA]</scope>
</reference>
<name>A0A1F6W4E6_9BACT</name>
<dbReference type="AlphaFoldDB" id="A0A1F6W4E6"/>
<dbReference type="STRING" id="1801750.A3B85_00205"/>
<comment type="caution">
    <text evidence="1">The sequence shown here is derived from an EMBL/GenBank/DDBJ whole genome shotgun (WGS) entry which is preliminary data.</text>
</comment>
<evidence type="ECO:0000313" key="1">
    <source>
        <dbReference type="EMBL" id="OGI76682.1"/>
    </source>
</evidence>
<accession>A0A1F6W4E6</accession>
<gene>
    <name evidence="1" type="ORF">A3B85_00205</name>
</gene>
<protein>
    <submittedName>
        <fullName evidence="1">Uncharacterized protein</fullName>
    </submittedName>
</protein>